<accession>A0A9P7ZL93</accession>
<feature type="transmembrane region" description="Helical" evidence="2">
    <location>
        <begin position="12"/>
        <end position="39"/>
    </location>
</feature>
<dbReference type="Proteomes" id="UP000887229">
    <property type="component" value="Unassembled WGS sequence"/>
</dbReference>
<comment type="caution">
    <text evidence="3">The sequence shown here is derived from an EMBL/GenBank/DDBJ whole genome shotgun (WGS) entry which is preliminary data.</text>
</comment>
<dbReference type="AlphaFoldDB" id="A0A9P7ZL93"/>
<keyword evidence="2" id="KW-0812">Transmembrane</keyword>
<dbReference type="EMBL" id="MU251255">
    <property type="protein sequence ID" value="KAG9254080.1"/>
    <property type="molecule type" value="Genomic_DNA"/>
</dbReference>
<organism evidence="3 4">
    <name type="scientific">Emericellopsis atlantica</name>
    <dbReference type="NCBI Taxonomy" id="2614577"/>
    <lineage>
        <taxon>Eukaryota</taxon>
        <taxon>Fungi</taxon>
        <taxon>Dikarya</taxon>
        <taxon>Ascomycota</taxon>
        <taxon>Pezizomycotina</taxon>
        <taxon>Sordariomycetes</taxon>
        <taxon>Hypocreomycetidae</taxon>
        <taxon>Hypocreales</taxon>
        <taxon>Bionectriaceae</taxon>
        <taxon>Emericellopsis</taxon>
    </lineage>
</organism>
<gene>
    <name evidence="3" type="ORF">F5Z01DRAFT_116362</name>
</gene>
<keyword evidence="4" id="KW-1185">Reference proteome</keyword>
<feature type="region of interest" description="Disordered" evidence="1">
    <location>
        <begin position="127"/>
        <end position="149"/>
    </location>
</feature>
<evidence type="ECO:0000313" key="3">
    <source>
        <dbReference type="EMBL" id="KAG9254080.1"/>
    </source>
</evidence>
<evidence type="ECO:0000256" key="2">
    <source>
        <dbReference type="SAM" id="Phobius"/>
    </source>
</evidence>
<dbReference type="OrthoDB" id="5278984at2759"/>
<dbReference type="RefSeq" id="XP_046118004.1">
    <property type="nucleotide sequence ID" value="XM_046257445.1"/>
</dbReference>
<keyword evidence="2" id="KW-0472">Membrane</keyword>
<name>A0A9P7ZL93_9HYPO</name>
<sequence length="149" mass="16186">MSQPIRSTDGAMLFIFSVLSTAELALGLLCASLPAYVYFFPGFDRPSTHGVKLNISTGAGIRHLRPPRHHADISVKITGGRTRGPRRSGIVVMDEVGMTRHENVNGAWRRRVLNDDEDDEKALMPSRHGVGGVMKESDVPGRAGGGKYC</sequence>
<evidence type="ECO:0000256" key="1">
    <source>
        <dbReference type="SAM" id="MobiDB-lite"/>
    </source>
</evidence>
<protein>
    <submittedName>
        <fullName evidence="3">Uncharacterized protein</fullName>
    </submittedName>
</protein>
<evidence type="ECO:0000313" key="4">
    <source>
        <dbReference type="Proteomes" id="UP000887229"/>
    </source>
</evidence>
<dbReference type="GeneID" id="70288348"/>
<proteinExistence type="predicted"/>
<reference evidence="3" key="1">
    <citation type="journal article" date="2021" name="IMA Fungus">
        <title>Genomic characterization of three marine fungi, including Emericellopsis atlantica sp. nov. with signatures of a generalist lifestyle and marine biomass degradation.</title>
        <authorList>
            <person name="Hagestad O.C."/>
            <person name="Hou L."/>
            <person name="Andersen J.H."/>
            <person name="Hansen E.H."/>
            <person name="Altermark B."/>
            <person name="Li C."/>
            <person name="Kuhnert E."/>
            <person name="Cox R.J."/>
            <person name="Crous P.W."/>
            <person name="Spatafora J.W."/>
            <person name="Lail K."/>
            <person name="Amirebrahimi M."/>
            <person name="Lipzen A."/>
            <person name="Pangilinan J."/>
            <person name="Andreopoulos W."/>
            <person name="Hayes R.D."/>
            <person name="Ng V."/>
            <person name="Grigoriev I.V."/>
            <person name="Jackson S.A."/>
            <person name="Sutton T.D.S."/>
            <person name="Dobson A.D.W."/>
            <person name="Rama T."/>
        </authorList>
    </citation>
    <scope>NUCLEOTIDE SEQUENCE</scope>
    <source>
        <strain evidence="3">TS7</strain>
    </source>
</reference>
<keyword evidence="2" id="KW-1133">Transmembrane helix</keyword>